<dbReference type="PANTHER" id="PTHR46586:SF3">
    <property type="entry name" value="ANKYRIN REPEAT-CONTAINING PROTEIN"/>
    <property type="match status" value="1"/>
</dbReference>
<name>W2WQE8_PHYNI</name>
<gene>
    <name evidence="1" type="ORF">F441_12742</name>
</gene>
<proteinExistence type="predicted"/>
<protein>
    <submittedName>
        <fullName evidence="1">Uncharacterized protein</fullName>
    </submittedName>
</protein>
<organism evidence="1 2">
    <name type="scientific">Phytophthora nicotianae CJ01A1</name>
    <dbReference type="NCBI Taxonomy" id="1317063"/>
    <lineage>
        <taxon>Eukaryota</taxon>
        <taxon>Sar</taxon>
        <taxon>Stramenopiles</taxon>
        <taxon>Oomycota</taxon>
        <taxon>Peronosporomycetes</taxon>
        <taxon>Peronosporales</taxon>
        <taxon>Peronosporaceae</taxon>
        <taxon>Phytophthora</taxon>
    </lineage>
</organism>
<evidence type="ECO:0000313" key="2">
    <source>
        <dbReference type="Proteomes" id="UP000018958"/>
    </source>
</evidence>
<evidence type="ECO:0000313" key="1">
    <source>
        <dbReference type="EMBL" id="ETP11779.1"/>
    </source>
</evidence>
<dbReference type="AlphaFoldDB" id="W2WQE8"/>
<dbReference type="InterPro" id="IPR052050">
    <property type="entry name" value="SecEffector_AnkRepeat"/>
</dbReference>
<dbReference type="EMBL" id="ANIX01002489">
    <property type="protein sequence ID" value="ETP11779.1"/>
    <property type="molecule type" value="Genomic_DNA"/>
</dbReference>
<accession>W2WQE8</accession>
<comment type="caution">
    <text evidence="1">The sequence shown here is derived from an EMBL/GenBank/DDBJ whole genome shotgun (WGS) entry which is preliminary data.</text>
</comment>
<dbReference type="Proteomes" id="UP000018958">
    <property type="component" value="Unassembled WGS sequence"/>
</dbReference>
<dbReference type="PANTHER" id="PTHR46586">
    <property type="entry name" value="ANKYRIN REPEAT-CONTAINING PROTEIN"/>
    <property type="match status" value="1"/>
</dbReference>
<sequence>MPFQKKLEGIKWLHETCGESYTTKAMGCVASMGTLEILQWLHENRSEGCITAAMDGAAGDGHVEI</sequence>
<reference evidence="1 2" key="1">
    <citation type="submission" date="2013-11" db="EMBL/GenBank/DDBJ databases">
        <title>The Genome Sequence of Phytophthora parasitica CJ01A1.</title>
        <authorList>
            <consortium name="The Broad Institute Genomics Platform"/>
            <person name="Russ C."/>
            <person name="Tyler B."/>
            <person name="Panabieres F."/>
            <person name="Shan W."/>
            <person name="Tripathy S."/>
            <person name="Grunwald N."/>
            <person name="Machado M."/>
            <person name="Johnson C.S."/>
            <person name="Walker B."/>
            <person name="Young S.K."/>
            <person name="Zeng Q."/>
            <person name="Gargeya S."/>
            <person name="Fitzgerald M."/>
            <person name="Haas B."/>
            <person name="Abouelleil A."/>
            <person name="Allen A.W."/>
            <person name="Alvarado L."/>
            <person name="Arachchi H.M."/>
            <person name="Berlin A.M."/>
            <person name="Chapman S.B."/>
            <person name="Gainer-Dewar J."/>
            <person name="Goldberg J."/>
            <person name="Griggs A."/>
            <person name="Gujja S."/>
            <person name="Hansen M."/>
            <person name="Howarth C."/>
            <person name="Imamovic A."/>
            <person name="Ireland A."/>
            <person name="Larimer J."/>
            <person name="McCowan C."/>
            <person name="Murphy C."/>
            <person name="Pearson M."/>
            <person name="Poon T.W."/>
            <person name="Priest M."/>
            <person name="Roberts A."/>
            <person name="Saif S."/>
            <person name="Shea T."/>
            <person name="Sisk P."/>
            <person name="Sykes S."/>
            <person name="Wortman J."/>
            <person name="Nusbaum C."/>
            <person name="Birren B."/>
        </authorList>
    </citation>
    <scope>NUCLEOTIDE SEQUENCE [LARGE SCALE GENOMIC DNA]</scope>
    <source>
        <strain evidence="1 2">CJ01A1</strain>
    </source>
</reference>